<name>A0A3M7ENR5_HORWE</name>
<evidence type="ECO:0000256" key="1">
    <source>
        <dbReference type="SAM" id="MobiDB-lite"/>
    </source>
</evidence>
<organism evidence="2 3">
    <name type="scientific">Hortaea werneckii</name>
    <name type="common">Black yeast</name>
    <name type="synonym">Cladosporium werneckii</name>
    <dbReference type="NCBI Taxonomy" id="91943"/>
    <lineage>
        <taxon>Eukaryota</taxon>
        <taxon>Fungi</taxon>
        <taxon>Dikarya</taxon>
        <taxon>Ascomycota</taxon>
        <taxon>Pezizomycotina</taxon>
        <taxon>Dothideomycetes</taxon>
        <taxon>Dothideomycetidae</taxon>
        <taxon>Mycosphaerellales</taxon>
        <taxon>Teratosphaeriaceae</taxon>
        <taxon>Hortaea</taxon>
    </lineage>
</organism>
<gene>
    <name evidence="2" type="ORF">D0863_00830</name>
</gene>
<evidence type="ECO:0000313" key="3">
    <source>
        <dbReference type="Proteomes" id="UP000269276"/>
    </source>
</evidence>
<evidence type="ECO:0000313" key="2">
    <source>
        <dbReference type="EMBL" id="RMY78223.1"/>
    </source>
</evidence>
<dbReference type="OrthoDB" id="3942684at2759"/>
<dbReference type="Proteomes" id="UP000269276">
    <property type="component" value="Unassembled WGS sequence"/>
</dbReference>
<comment type="caution">
    <text evidence="2">The sequence shown here is derived from an EMBL/GenBank/DDBJ whole genome shotgun (WGS) entry which is preliminary data.</text>
</comment>
<dbReference type="EMBL" id="QWIP01000014">
    <property type="protein sequence ID" value="RMY78223.1"/>
    <property type="molecule type" value="Genomic_DNA"/>
</dbReference>
<proteinExistence type="predicted"/>
<feature type="region of interest" description="Disordered" evidence="1">
    <location>
        <begin position="77"/>
        <end position="127"/>
    </location>
</feature>
<reference evidence="2 3" key="1">
    <citation type="journal article" date="2018" name="BMC Genomics">
        <title>Genomic evidence for intraspecific hybridization in a clonal and extremely halotolerant yeast.</title>
        <authorList>
            <person name="Gostincar C."/>
            <person name="Stajich J.E."/>
            <person name="Zupancic J."/>
            <person name="Zalar P."/>
            <person name="Gunde-Cimerman N."/>
        </authorList>
    </citation>
    <scope>NUCLEOTIDE SEQUENCE [LARGE SCALE GENOMIC DNA]</scope>
    <source>
        <strain evidence="2 3">EXF-2682</strain>
    </source>
</reference>
<dbReference type="AlphaFoldDB" id="A0A3M7ENR5"/>
<sequence>MAAAFLPPLDFSLSERHLATAISQPQCPILHPRAPEDDGNSVYATTVASSVTSTVNGTTSVALSIQPDEAVECVLPNTQERKPSDNSKNPQPFSRLFSGHGTVNSSQSKKLVKRATKGEGGDADPECNTRVKRTWSIVSKKNDKQNEFRSYRCDIYAASSDDFRAALAECRQLVREADGRLLDDFSYPGGFLFQLPSNSTSPLANGDETAGGGRISITEWTKPFPQPLFNGLKLTPYGGAGELLIIPVPPHRSSAKQMEKAKAEQNDVAKKRVSSWVSSLATNYGNSMSHMS</sequence>
<protein>
    <submittedName>
        <fullName evidence="2">Uncharacterized protein</fullName>
    </submittedName>
</protein>
<accession>A0A3M7ENR5</accession>